<keyword evidence="8" id="KW-1185">Reference proteome</keyword>
<gene>
    <name evidence="7" type="ORF">BO70DRAFT_339810</name>
</gene>
<comment type="caution">
    <text evidence="7">The sequence shown here is derived from an EMBL/GenBank/DDBJ whole genome shotgun (WGS) entry which is preliminary data.</text>
</comment>
<feature type="region of interest" description="Disordered" evidence="5">
    <location>
        <begin position="265"/>
        <end position="288"/>
    </location>
</feature>
<proteinExistence type="predicted"/>
<dbReference type="SUPFAM" id="SSF57701">
    <property type="entry name" value="Zn2/Cys6 DNA-binding domain"/>
    <property type="match status" value="1"/>
</dbReference>
<feature type="compositionally biased region" description="Basic and acidic residues" evidence="5">
    <location>
        <begin position="29"/>
        <end position="48"/>
    </location>
</feature>
<dbReference type="SMART" id="SM00066">
    <property type="entry name" value="GAL4"/>
    <property type="match status" value="1"/>
</dbReference>
<sequence length="484" mass="52001">MAQSFYPPEEEVSFEAHHKRDALSIPHSIHGDGHHDMVDPGTELDNKSRNSTRRRIQVACNRCRKRKIKCSGDTGDGQGCSNCRTSGNANCQFLRVNSSMLQTKNAGWSYATNAALPSSQRSGFYAPSMTTKIGGASAGNSSRFRVAPFPRASGYEMGSIDAHAYHRQSFGIDHAMSYEDEPSAYTTQSSAYMLSGAPQNVFTDYCGLPWNSKGWTPSVHVGRIPSGTVFSDSEAEHALTLPAFPYMITGHGSQAADAPPIVPTMSFPSPSAEGQGADRTLPNPSRNPAPMGLGGFATPEEAFSGLPHVQGYRTSNDWTQKNPTLKSLRPPMQQANGAYGHGSMGRGKPIPSHAHDMVFGLLPMTSAGVSSPLVSSSGPFTATLDAVDLGDEFRENGDGQPTRTYSHDHLSDYGSDTYVYSSSERRDKGPSKTDGSGSMLMNGLTYLRPEPGHASPPLVHSPAYRSLPEMHHTPVPPLNSSGEF</sequence>
<reference evidence="7 8" key="1">
    <citation type="submission" date="2016-12" db="EMBL/GenBank/DDBJ databases">
        <title>The genomes of Aspergillus section Nigri reveals drivers in fungal speciation.</title>
        <authorList>
            <consortium name="DOE Joint Genome Institute"/>
            <person name="Vesth T.C."/>
            <person name="Nybo J."/>
            <person name="Theobald S."/>
            <person name="Brandl J."/>
            <person name="Frisvad J.C."/>
            <person name="Nielsen K.F."/>
            <person name="Lyhne E.K."/>
            <person name="Kogle M.E."/>
            <person name="Kuo A."/>
            <person name="Riley R."/>
            <person name="Clum A."/>
            <person name="Nolan M."/>
            <person name="Lipzen A."/>
            <person name="Salamov A."/>
            <person name="Henrissat B."/>
            <person name="Wiebenga A."/>
            <person name="De Vries R.P."/>
            <person name="Grigoriev I.V."/>
            <person name="Mortensen U.H."/>
            <person name="Andersen M.R."/>
            <person name="Baker S.E."/>
        </authorList>
    </citation>
    <scope>NUCLEOTIDE SEQUENCE [LARGE SCALE GENOMIC DNA]</scope>
    <source>
        <strain evidence="7 8">CBS 117.55</strain>
    </source>
</reference>
<dbReference type="PROSITE" id="PS00463">
    <property type="entry name" value="ZN2_CY6_FUNGAL_1"/>
    <property type="match status" value="1"/>
</dbReference>
<evidence type="ECO:0000256" key="4">
    <source>
        <dbReference type="ARBA" id="ARBA00023242"/>
    </source>
</evidence>
<dbReference type="OrthoDB" id="5394557at2759"/>
<dbReference type="InterPro" id="IPR001138">
    <property type="entry name" value="Zn2Cys6_DnaBD"/>
</dbReference>
<dbReference type="PROSITE" id="PS50048">
    <property type="entry name" value="ZN2_CY6_FUNGAL_2"/>
    <property type="match status" value="1"/>
</dbReference>
<dbReference type="STRING" id="1448321.A0A317VRU6"/>
<evidence type="ECO:0000256" key="3">
    <source>
        <dbReference type="ARBA" id="ARBA00023163"/>
    </source>
</evidence>
<dbReference type="Proteomes" id="UP000247233">
    <property type="component" value="Unassembled WGS sequence"/>
</dbReference>
<feature type="region of interest" description="Disordered" evidence="5">
    <location>
        <begin position="25"/>
        <end position="53"/>
    </location>
</feature>
<feature type="domain" description="Zn(2)-C6 fungal-type" evidence="6">
    <location>
        <begin position="59"/>
        <end position="93"/>
    </location>
</feature>
<dbReference type="VEuPathDB" id="FungiDB:BO70DRAFT_339810"/>
<name>A0A317VRU6_9EURO</name>
<dbReference type="Pfam" id="PF00172">
    <property type="entry name" value="Zn_clus"/>
    <property type="match status" value="1"/>
</dbReference>
<accession>A0A317VRU6</accession>
<organism evidence="7 8">
    <name type="scientific">Aspergillus heteromorphus CBS 117.55</name>
    <dbReference type="NCBI Taxonomy" id="1448321"/>
    <lineage>
        <taxon>Eukaryota</taxon>
        <taxon>Fungi</taxon>
        <taxon>Dikarya</taxon>
        <taxon>Ascomycota</taxon>
        <taxon>Pezizomycotina</taxon>
        <taxon>Eurotiomycetes</taxon>
        <taxon>Eurotiomycetidae</taxon>
        <taxon>Eurotiales</taxon>
        <taxon>Aspergillaceae</taxon>
        <taxon>Aspergillus</taxon>
        <taxon>Aspergillus subgen. Circumdati</taxon>
    </lineage>
</organism>
<protein>
    <recommendedName>
        <fullName evidence="6">Zn(2)-C6 fungal-type domain-containing protein</fullName>
    </recommendedName>
</protein>
<keyword evidence="1" id="KW-0805">Transcription regulation</keyword>
<dbReference type="InterPro" id="IPR036864">
    <property type="entry name" value="Zn2-C6_fun-type_DNA-bd_sf"/>
</dbReference>
<keyword evidence="4" id="KW-0539">Nucleus</keyword>
<evidence type="ECO:0000313" key="8">
    <source>
        <dbReference type="Proteomes" id="UP000247233"/>
    </source>
</evidence>
<keyword evidence="2" id="KW-0238">DNA-binding</keyword>
<dbReference type="GO" id="GO:0000981">
    <property type="term" value="F:DNA-binding transcription factor activity, RNA polymerase II-specific"/>
    <property type="evidence" value="ECO:0007669"/>
    <property type="project" value="InterPro"/>
</dbReference>
<evidence type="ECO:0000256" key="5">
    <source>
        <dbReference type="SAM" id="MobiDB-lite"/>
    </source>
</evidence>
<dbReference type="AlphaFoldDB" id="A0A317VRU6"/>
<dbReference type="GO" id="GO:0003677">
    <property type="term" value="F:DNA binding"/>
    <property type="evidence" value="ECO:0007669"/>
    <property type="project" value="UniProtKB-KW"/>
</dbReference>
<dbReference type="Gene3D" id="4.10.240.10">
    <property type="entry name" value="Zn(2)-C6 fungal-type DNA-binding domain"/>
    <property type="match status" value="1"/>
</dbReference>
<dbReference type="GO" id="GO:0008270">
    <property type="term" value="F:zinc ion binding"/>
    <property type="evidence" value="ECO:0007669"/>
    <property type="project" value="InterPro"/>
</dbReference>
<keyword evidence="3" id="KW-0804">Transcription</keyword>
<evidence type="ECO:0000313" key="7">
    <source>
        <dbReference type="EMBL" id="PWY77114.1"/>
    </source>
</evidence>
<evidence type="ECO:0000256" key="1">
    <source>
        <dbReference type="ARBA" id="ARBA00023015"/>
    </source>
</evidence>
<dbReference type="CDD" id="cd00067">
    <property type="entry name" value="GAL4"/>
    <property type="match status" value="1"/>
</dbReference>
<evidence type="ECO:0000259" key="6">
    <source>
        <dbReference type="PROSITE" id="PS50048"/>
    </source>
</evidence>
<dbReference type="GeneID" id="37063499"/>
<dbReference type="RefSeq" id="XP_025397875.1">
    <property type="nucleotide sequence ID" value="XM_025541262.1"/>
</dbReference>
<evidence type="ECO:0000256" key="2">
    <source>
        <dbReference type="ARBA" id="ARBA00023125"/>
    </source>
</evidence>
<feature type="region of interest" description="Disordered" evidence="5">
    <location>
        <begin position="391"/>
        <end position="484"/>
    </location>
</feature>
<dbReference type="InterPro" id="IPR050797">
    <property type="entry name" value="Carb_Metab_Trans_Reg"/>
</dbReference>
<dbReference type="EMBL" id="MSFL01000019">
    <property type="protein sequence ID" value="PWY77114.1"/>
    <property type="molecule type" value="Genomic_DNA"/>
</dbReference>
<dbReference type="PANTHER" id="PTHR31668">
    <property type="entry name" value="GLUCOSE TRANSPORT TRANSCRIPTION REGULATOR RGT1-RELATED-RELATED"/>
    <property type="match status" value="1"/>
</dbReference>
<dbReference type="GO" id="GO:0009893">
    <property type="term" value="P:positive regulation of metabolic process"/>
    <property type="evidence" value="ECO:0007669"/>
    <property type="project" value="UniProtKB-ARBA"/>
</dbReference>